<reference evidence="4" key="1">
    <citation type="submission" date="2017-02" db="EMBL/GenBank/DDBJ databases">
        <authorList>
            <person name="Varghese N."/>
            <person name="Submissions S."/>
        </authorList>
    </citation>
    <scope>NUCLEOTIDE SEQUENCE [LARGE SCALE GENOMIC DNA]</scope>
    <source>
        <strain evidence="4">DSM 22720</strain>
    </source>
</reference>
<dbReference type="RefSeq" id="WP_078751660.1">
    <property type="nucleotide sequence ID" value="NZ_FUXU01000010.1"/>
</dbReference>
<keyword evidence="4" id="KW-1185">Reference proteome</keyword>
<gene>
    <name evidence="3" type="ORF">SAMN02745132_01213</name>
</gene>
<organism evidence="3 4">
    <name type="scientific">Enterovibrio nigricans DSM 22720</name>
    <dbReference type="NCBI Taxonomy" id="1121868"/>
    <lineage>
        <taxon>Bacteria</taxon>
        <taxon>Pseudomonadati</taxon>
        <taxon>Pseudomonadota</taxon>
        <taxon>Gammaproteobacteria</taxon>
        <taxon>Vibrionales</taxon>
        <taxon>Vibrionaceae</taxon>
        <taxon>Enterovibrio</taxon>
    </lineage>
</organism>
<dbReference type="SUPFAM" id="SSF160191">
    <property type="entry name" value="YcgL-like"/>
    <property type="match status" value="1"/>
</dbReference>
<dbReference type="PANTHER" id="PTHR38109">
    <property type="entry name" value="PROTEIN YCGL"/>
    <property type="match status" value="1"/>
</dbReference>
<dbReference type="EMBL" id="FUXU01000010">
    <property type="protein sequence ID" value="SKA49780.1"/>
    <property type="molecule type" value="Genomic_DNA"/>
</dbReference>
<dbReference type="AlphaFoldDB" id="A0A1T4UB11"/>
<evidence type="ECO:0000313" key="4">
    <source>
        <dbReference type="Proteomes" id="UP000190162"/>
    </source>
</evidence>
<evidence type="ECO:0000259" key="2">
    <source>
        <dbReference type="PROSITE" id="PS51648"/>
    </source>
</evidence>
<dbReference type="InterPro" id="IPR038068">
    <property type="entry name" value="YcgL-like_sf"/>
</dbReference>
<dbReference type="OrthoDB" id="7062382at2"/>
<accession>A0A1T4UB11</accession>
<evidence type="ECO:0000256" key="1">
    <source>
        <dbReference type="HAMAP-Rule" id="MF_01866"/>
    </source>
</evidence>
<dbReference type="PANTHER" id="PTHR38109:SF1">
    <property type="entry name" value="PROTEIN YCGL"/>
    <property type="match status" value="1"/>
</dbReference>
<proteinExistence type="inferred from homology"/>
<sequence>MYCAIYKSSKKDSTYLYINRKDDFKDVPEQLLKTFGNPQFVMMVNLEKRQKLAIANIESVREKLNEDGFYLQLPPSPDTALQHIREKNTKL</sequence>
<evidence type="ECO:0000313" key="3">
    <source>
        <dbReference type="EMBL" id="SKA49780.1"/>
    </source>
</evidence>
<dbReference type="Proteomes" id="UP000190162">
    <property type="component" value="Unassembled WGS sequence"/>
</dbReference>
<name>A0A1T4UB11_9GAMM</name>
<dbReference type="PROSITE" id="PS51648">
    <property type="entry name" value="YCGL"/>
    <property type="match status" value="1"/>
</dbReference>
<protein>
    <recommendedName>
        <fullName evidence="1">YcgL domain-containing protein SAMN02745132_01213</fullName>
    </recommendedName>
</protein>
<feature type="domain" description="YcgL" evidence="2">
    <location>
        <begin position="1"/>
        <end position="85"/>
    </location>
</feature>
<dbReference type="HAMAP" id="MF_01866">
    <property type="entry name" value="UPF0745"/>
    <property type="match status" value="1"/>
</dbReference>
<dbReference type="InterPro" id="IPR027354">
    <property type="entry name" value="YcgL_dom"/>
</dbReference>
<dbReference type="Pfam" id="PF05166">
    <property type="entry name" value="YcgL"/>
    <property type="match status" value="1"/>
</dbReference>
<dbReference type="Gene3D" id="3.10.510.20">
    <property type="entry name" value="YcgL domain"/>
    <property type="match status" value="1"/>
</dbReference>